<feature type="compositionally biased region" description="Gly residues" evidence="3">
    <location>
        <begin position="102"/>
        <end position="134"/>
    </location>
</feature>
<dbReference type="EMBL" id="LSYV01000058">
    <property type="protein sequence ID" value="KXZ45240.1"/>
    <property type="molecule type" value="Genomic_DNA"/>
</dbReference>
<accession>A0A150G7C1</accession>
<dbReference type="Proteomes" id="UP000075714">
    <property type="component" value="Unassembled WGS sequence"/>
</dbReference>
<dbReference type="PANTHER" id="PTHR46344">
    <property type="entry name" value="OS02G0202900 PROTEIN"/>
    <property type="match status" value="1"/>
</dbReference>
<dbReference type="STRING" id="33097.A0A150G7C1"/>
<dbReference type="PANTHER" id="PTHR46344:SF27">
    <property type="entry name" value="KELCH REPEAT SUPERFAMILY PROTEIN"/>
    <property type="match status" value="1"/>
</dbReference>
<keyword evidence="1" id="KW-0880">Kelch repeat</keyword>
<sequence length="383" mass="36604">MRRVRCSMALGTRILGPHCSRPRPHWGPDWAPPAPQVQHVLNSMEILDPDAMAAPDSPPLPAAASAATPAWRRGPDMVLPRSAHACVVLGGRVYALGGAGGGGGSGGSGSGGGGGGLRGSGSAGGGGGGGGGTHRSGEVLDLGSGCWQLLGAGMATERKYLAAAAHGGRIYVCGGVSDSRSRLSSLEALDPREGRWRSLPPMAAPRSSHAMAALGGCLYVAGGQSSSGDAAASAAVAAAASLGAHAAERGSSWGSAAARSGPYYGPGLAFSPPLGPGPYGAAGVYGSAPSTSYGGVYGGSPVLGGAGGGVLAGWAPGGGGGGGPLSGGGTVGGSMLGSLGGGGGAEDGAVHQTVECYDSAAGRWRLCAPLPYGGRAGMALCAA</sequence>
<dbReference type="InterPro" id="IPR015915">
    <property type="entry name" value="Kelch-typ_b-propeller"/>
</dbReference>
<dbReference type="SUPFAM" id="SSF117281">
    <property type="entry name" value="Kelch motif"/>
    <property type="match status" value="1"/>
</dbReference>
<dbReference type="InterPro" id="IPR006652">
    <property type="entry name" value="Kelch_1"/>
</dbReference>
<evidence type="ECO:0000313" key="4">
    <source>
        <dbReference type="EMBL" id="KXZ45240.1"/>
    </source>
</evidence>
<feature type="region of interest" description="Disordered" evidence="3">
    <location>
        <begin position="102"/>
        <end position="135"/>
    </location>
</feature>
<gene>
    <name evidence="4" type="ORF">GPECTOR_57g530</name>
</gene>
<organism evidence="4 5">
    <name type="scientific">Gonium pectorale</name>
    <name type="common">Green alga</name>
    <dbReference type="NCBI Taxonomy" id="33097"/>
    <lineage>
        <taxon>Eukaryota</taxon>
        <taxon>Viridiplantae</taxon>
        <taxon>Chlorophyta</taxon>
        <taxon>core chlorophytes</taxon>
        <taxon>Chlorophyceae</taxon>
        <taxon>CS clade</taxon>
        <taxon>Chlamydomonadales</taxon>
        <taxon>Volvocaceae</taxon>
        <taxon>Gonium</taxon>
    </lineage>
</organism>
<dbReference type="Gene3D" id="2.120.10.80">
    <property type="entry name" value="Kelch-type beta propeller"/>
    <property type="match status" value="2"/>
</dbReference>
<evidence type="ECO:0000256" key="3">
    <source>
        <dbReference type="SAM" id="MobiDB-lite"/>
    </source>
</evidence>
<dbReference type="AlphaFoldDB" id="A0A150G7C1"/>
<evidence type="ECO:0000313" key="5">
    <source>
        <dbReference type="Proteomes" id="UP000075714"/>
    </source>
</evidence>
<evidence type="ECO:0000256" key="2">
    <source>
        <dbReference type="ARBA" id="ARBA00022737"/>
    </source>
</evidence>
<name>A0A150G7C1_GONPE</name>
<dbReference type="Pfam" id="PF01344">
    <property type="entry name" value="Kelch_1"/>
    <property type="match status" value="2"/>
</dbReference>
<dbReference type="SMART" id="SM00612">
    <property type="entry name" value="Kelch"/>
    <property type="match status" value="3"/>
</dbReference>
<reference evidence="5" key="1">
    <citation type="journal article" date="2016" name="Nat. Commun.">
        <title>The Gonium pectorale genome demonstrates co-option of cell cycle regulation during the evolution of multicellularity.</title>
        <authorList>
            <person name="Hanschen E.R."/>
            <person name="Marriage T.N."/>
            <person name="Ferris P.J."/>
            <person name="Hamaji T."/>
            <person name="Toyoda A."/>
            <person name="Fujiyama A."/>
            <person name="Neme R."/>
            <person name="Noguchi H."/>
            <person name="Minakuchi Y."/>
            <person name="Suzuki M."/>
            <person name="Kawai-Toyooka H."/>
            <person name="Smith D.R."/>
            <person name="Sparks H."/>
            <person name="Anderson J."/>
            <person name="Bakaric R."/>
            <person name="Luria V."/>
            <person name="Karger A."/>
            <person name="Kirschner M.W."/>
            <person name="Durand P.M."/>
            <person name="Michod R.E."/>
            <person name="Nozaki H."/>
            <person name="Olson B.J."/>
        </authorList>
    </citation>
    <scope>NUCLEOTIDE SEQUENCE [LARGE SCALE GENOMIC DNA]</scope>
    <source>
        <strain evidence="5">NIES-2863</strain>
    </source>
</reference>
<keyword evidence="2" id="KW-0677">Repeat</keyword>
<dbReference type="OrthoDB" id="45365at2759"/>
<keyword evidence="5" id="KW-1185">Reference proteome</keyword>
<comment type="caution">
    <text evidence="4">The sequence shown here is derived from an EMBL/GenBank/DDBJ whole genome shotgun (WGS) entry which is preliminary data.</text>
</comment>
<proteinExistence type="predicted"/>
<evidence type="ECO:0000256" key="1">
    <source>
        <dbReference type="ARBA" id="ARBA00022441"/>
    </source>
</evidence>
<protein>
    <submittedName>
        <fullName evidence="4">Uncharacterized protein</fullName>
    </submittedName>
</protein>